<dbReference type="GO" id="GO:0046872">
    <property type="term" value="F:metal ion binding"/>
    <property type="evidence" value="ECO:0007669"/>
    <property type="project" value="InterPro"/>
</dbReference>
<proteinExistence type="predicted"/>
<dbReference type="InterPro" id="IPR011761">
    <property type="entry name" value="ATP-grasp"/>
</dbReference>
<evidence type="ECO:0000313" key="6">
    <source>
        <dbReference type="EMBL" id="NWF48303.1"/>
    </source>
</evidence>
<dbReference type="RefSeq" id="WP_177138857.1">
    <property type="nucleotide sequence ID" value="NZ_VYGV01000026.1"/>
</dbReference>
<feature type="domain" description="ATP-grasp" evidence="5">
    <location>
        <begin position="110"/>
        <end position="325"/>
    </location>
</feature>
<evidence type="ECO:0000256" key="1">
    <source>
        <dbReference type="ARBA" id="ARBA00022598"/>
    </source>
</evidence>
<dbReference type="Gene3D" id="3.30.470.20">
    <property type="entry name" value="ATP-grasp fold, B domain"/>
    <property type="match status" value="1"/>
</dbReference>
<reference evidence="6 7" key="1">
    <citation type="submission" date="2019-09" db="EMBL/GenBank/DDBJ databases">
        <title>Hydrogenophaga aromatica sp. nov., isolated from a para-xylene-degrading enrichment culture.</title>
        <authorList>
            <person name="Tancsics A."/>
            <person name="Banerjee S."/>
        </authorList>
    </citation>
    <scope>NUCLEOTIDE SEQUENCE [LARGE SCALE GENOMIC DNA]</scope>
    <source>
        <strain evidence="6 7">D2P1</strain>
    </source>
</reference>
<dbReference type="GO" id="GO:0016874">
    <property type="term" value="F:ligase activity"/>
    <property type="evidence" value="ECO:0007669"/>
    <property type="project" value="UniProtKB-KW"/>
</dbReference>
<evidence type="ECO:0000256" key="2">
    <source>
        <dbReference type="ARBA" id="ARBA00022741"/>
    </source>
</evidence>
<dbReference type="PROSITE" id="PS50975">
    <property type="entry name" value="ATP_GRASP"/>
    <property type="match status" value="1"/>
</dbReference>
<evidence type="ECO:0000259" key="5">
    <source>
        <dbReference type="PROSITE" id="PS50975"/>
    </source>
</evidence>
<evidence type="ECO:0000313" key="7">
    <source>
        <dbReference type="Proteomes" id="UP000545507"/>
    </source>
</evidence>
<dbReference type="PANTHER" id="PTHR43585">
    <property type="entry name" value="FUMIPYRROLE BIOSYNTHESIS PROTEIN C"/>
    <property type="match status" value="1"/>
</dbReference>
<organism evidence="6 7">
    <name type="scientific">Hydrogenophaga aromaticivorans</name>
    <dbReference type="NCBI Taxonomy" id="2610898"/>
    <lineage>
        <taxon>Bacteria</taxon>
        <taxon>Pseudomonadati</taxon>
        <taxon>Pseudomonadota</taxon>
        <taxon>Betaproteobacteria</taxon>
        <taxon>Burkholderiales</taxon>
        <taxon>Comamonadaceae</taxon>
        <taxon>Hydrogenophaga</taxon>
    </lineage>
</organism>
<dbReference type="EMBL" id="VYGV01000026">
    <property type="protein sequence ID" value="NWF48303.1"/>
    <property type="molecule type" value="Genomic_DNA"/>
</dbReference>
<evidence type="ECO:0000256" key="3">
    <source>
        <dbReference type="ARBA" id="ARBA00022840"/>
    </source>
</evidence>
<protein>
    <submittedName>
        <fullName evidence="6">ATP-grasp domain-containing protein</fullName>
    </submittedName>
</protein>
<keyword evidence="2 4" id="KW-0547">Nucleotide-binding</keyword>
<keyword evidence="1" id="KW-0436">Ligase</keyword>
<evidence type="ECO:0000256" key="4">
    <source>
        <dbReference type="PROSITE-ProRule" id="PRU00409"/>
    </source>
</evidence>
<gene>
    <name evidence="6" type="ORF">F3K02_24060</name>
</gene>
<dbReference type="InterPro" id="IPR052032">
    <property type="entry name" value="ATP-dep_AA_Ligase"/>
</dbReference>
<comment type="caution">
    <text evidence="6">The sequence shown here is derived from an EMBL/GenBank/DDBJ whole genome shotgun (WGS) entry which is preliminary data.</text>
</comment>
<dbReference type="SUPFAM" id="SSF56059">
    <property type="entry name" value="Glutathione synthetase ATP-binding domain-like"/>
    <property type="match status" value="1"/>
</dbReference>
<dbReference type="Proteomes" id="UP000545507">
    <property type="component" value="Unassembled WGS sequence"/>
</dbReference>
<keyword evidence="7" id="KW-1185">Reference proteome</keyword>
<dbReference type="AlphaFoldDB" id="A0A7Y8H290"/>
<dbReference type="PANTHER" id="PTHR43585:SF2">
    <property type="entry name" value="ATP-GRASP ENZYME FSQD"/>
    <property type="match status" value="1"/>
</dbReference>
<keyword evidence="3 4" id="KW-0067">ATP-binding</keyword>
<sequence>MPPTDRTLLLFNHDWDAVAHQRLASTQGLRFDEDGFDLFTFPSNARLAWFDIARFVDGLARRAPARGWSAVVSSHEQFGALAAALLAERMGWPGTPVAAILACQHKFYARQVLQRVAPEANVPFQLLDAEYGAPIPAGLPYPLFVKPVKAAFSVLARRVDNHAGLHRHTRFGAWELWVIRRLVEPFERLVRERLGPGVPSAHRMLLEAPVAADQFNLDGVVFNGDVRAIGVVDAIMFPGTQAFMRHQIPSALPAAVQARALDVARRFLLAVGFTHGLFNMEFFYDAASDRLTVIEFNPRMASQYSDLYQRVLGVDLHAIEIALAHGQDPDTAPRSAPTAGAAASFVYRAFDPADRVTLPDAAQRQAFASAFPDGLLFRYPKSRGSIQRDFKWLGSYRYGITHLGGRDADDLRQRCEAASALLGWPAPYAEVAAPPAAHAPVLPAAGDPVPLAACNRSMEVAS</sequence>
<accession>A0A7Y8H290</accession>
<dbReference type="GO" id="GO:0005524">
    <property type="term" value="F:ATP binding"/>
    <property type="evidence" value="ECO:0007669"/>
    <property type="project" value="UniProtKB-UniRule"/>
</dbReference>
<name>A0A7Y8H290_9BURK</name>